<comment type="subcellular location">
    <subcellularLocation>
        <location evidence="1">Membrane</location>
        <topology evidence="1">Multi-pass membrane protein</topology>
    </subcellularLocation>
</comment>
<feature type="transmembrane region" description="Helical" evidence="6">
    <location>
        <begin position="111"/>
        <end position="135"/>
    </location>
</feature>
<evidence type="ECO:0000259" key="7">
    <source>
        <dbReference type="Pfam" id="PF01545"/>
    </source>
</evidence>
<evidence type="ECO:0000256" key="2">
    <source>
        <dbReference type="ARBA" id="ARBA00022448"/>
    </source>
</evidence>
<dbReference type="GO" id="GO:0008324">
    <property type="term" value="F:monoatomic cation transmembrane transporter activity"/>
    <property type="evidence" value="ECO:0007669"/>
    <property type="project" value="InterPro"/>
</dbReference>
<evidence type="ECO:0000256" key="3">
    <source>
        <dbReference type="ARBA" id="ARBA00022692"/>
    </source>
</evidence>
<dbReference type="InterPro" id="IPR027469">
    <property type="entry name" value="Cation_efflux_TMD_sf"/>
</dbReference>
<dbReference type="PANTHER" id="PTHR13414">
    <property type="entry name" value="HUEL-CATION TRANSPORTER"/>
    <property type="match status" value="1"/>
</dbReference>
<keyword evidence="2" id="KW-0813">Transport</keyword>
<sequence length="315" mass="34678">MLVRCAAIDLKSPVIAFLSNVAVFILKLFASLLTGSKAVFVEALRSFGDLLNSALAYTGNRIALKSEERFDPFGKTMYLYVFSFAIGLLALGSLVALGIAQTISALRSGSIISNTGLGIKLVSVALTLDILAMVVAYRDDRRFSRERGYGNPLIRYILFENIYDILGGFVALATLPLSHIYSAVDVVASAALNTILVVYMTKIVSESISVLVYRAAPADDIARAVKIALSNPAVRDVNSVKTFALEPNKYAVFMDVELDSKLSMDEVDQVIEEIKSEVVRHVKSFTYIHIEPRKPDRDANTHRKLLRLLARRRAL</sequence>
<accession>A0A7C4FI18</accession>
<name>A0A7C4FI18_9CREN</name>
<dbReference type="InterPro" id="IPR027470">
    <property type="entry name" value="Cation_efflux_CTD"/>
</dbReference>
<dbReference type="Gene3D" id="1.20.1510.10">
    <property type="entry name" value="Cation efflux protein transmembrane domain"/>
    <property type="match status" value="1"/>
</dbReference>
<proteinExistence type="predicted"/>
<protein>
    <submittedName>
        <fullName evidence="9">Cation diffusion facilitator family transporter</fullName>
    </submittedName>
</protein>
<evidence type="ECO:0000256" key="1">
    <source>
        <dbReference type="ARBA" id="ARBA00004141"/>
    </source>
</evidence>
<dbReference type="InterPro" id="IPR040177">
    <property type="entry name" value="SLC30A9"/>
</dbReference>
<evidence type="ECO:0000256" key="4">
    <source>
        <dbReference type="ARBA" id="ARBA00022989"/>
    </source>
</evidence>
<keyword evidence="5 6" id="KW-0472">Membrane</keyword>
<feature type="transmembrane region" description="Helical" evidence="6">
    <location>
        <begin position="78"/>
        <end position="99"/>
    </location>
</feature>
<feature type="transmembrane region" description="Helical" evidence="6">
    <location>
        <begin position="12"/>
        <end position="33"/>
    </location>
</feature>
<organism evidence="9">
    <name type="scientific">Ignisphaera aggregans</name>
    <dbReference type="NCBI Taxonomy" id="334771"/>
    <lineage>
        <taxon>Archaea</taxon>
        <taxon>Thermoproteota</taxon>
        <taxon>Thermoprotei</taxon>
        <taxon>Desulfurococcales</taxon>
        <taxon>Desulfurococcaceae</taxon>
        <taxon>Ignisphaera</taxon>
    </lineage>
</organism>
<dbReference type="SUPFAM" id="SSF161111">
    <property type="entry name" value="Cation efflux protein transmembrane domain-like"/>
    <property type="match status" value="1"/>
</dbReference>
<keyword evidence="3 6" id="KW-0812">Transmembrane</keyword>
<gene>
    <name evidence="9" type="ORF">ENV14_08105</name>
</gene>
<evidence type="ECO:0000259" key="8">
    <source>
        <dbReference type="Pfam" id="PF16916"/>
    </source>
</evidence>
<dbReference type="SUPFAM" id="SSF160240">
    <property type="entry name" value="Cation efflux protein cytoplasmic domain-like"/>
    <property type="match status" value="1"/>
</dbReference>
<feature type="domain" description="Cation efflux protein transmembrane" evidence="7">
    <location>
        <begin position="15"/>
        <end position="212"/>
    </location>
</feature>
<dbReference type="PANTHER" id="PTHR13414:SF9">
    <property type="entry name" value="PROTON-COUPLED ZINC ANTIPORTER SLC30A9, MITOCHONDRIAL"/>
    <property type="match status" value="1"/>
</dbReference>
<dbReference type="InterPro" id="IPR036837">
    <property type="entry name" value="Cation_efflux_CTD_sf"/>
</dbReference>
<dbReference type="InterPro" id="IPR002524">
    <property type="entry name" value="Cation_efflux"/>
</dbReference>
<keyword evidence="4 6" id="KW-1133">Transmembrane helix</keyword>
<dbReference type="Pfam" id="PF16916">
    <property type="entry name" value="ZT_dimer"/>
    <property type="match status" value="1"/>
</dbReference>
<dbReference type="AlphaFoldDB" id="A0A7C4FI18"/>
<reference evidence="9" key="1">
    <citation type="journal article" date="2020" name="mSystems">
        <title>Genome- and Community-Level Interaction Insights into Carbon Utilization and Element Cycling Functions of Hydrothermarchaeota in Hydrothermal Sediment.</title>
        <authorList>
            <person name="Zhou Z."/>
            <person name="Liu Y."/>
            <person name="Xu W."/>
            <person name="Pan J."/>
            <person name="Luo Z.H."/>
            <person name="Li M."/>
        </authorList>
    </citation>
    <scope>NUCLEOTIDE SEQUENCE [LARGE SCALE GENOMIC DNA]</scope>
    <source>
        <strain evidence="9">SpSt-732</strain>
    </source>
</reference>
<dbReference type="NCBIfam" id="TIGR01297">
    <property type="entry name" value="CDF"/>
    <property type="match status" value="1"/>
</dbReference>
<dbReference type="Gene3D" id="3.30.70.1350">
    <property type="entry name" value="Cation efflux protein, cytoplasmic domain"/>
    <property type="match status" value="1"/>
</dbReference>
<dbReference type="EMBL" id="DTFF01000065">
    <property type="protein sequence ID" value="HGI88329.1"/>
    <property type="molecule type" value="Genomic_DNA"/>
</dbReference>
<dbReference type="Pfam" id="PF01545">
    <property type="entry name" value="Cation_efflux"/>
    <property type="match status" value="1"/>
</dbReference>
<feature type="transmembrane region" description="Helical" evidence="6">
    <location>
        <begin position="156"/>
        <end position="174"/>
    </location>
</feature>
<evidence type="ECO:0000256" key="6">
    <source>
        <dbReference type="SAM" id="Phobius"/>
    </source>
</evidence>
<evidence type="ECO:0000256" key="5">
    <source>
        <dbReference type="ARBA" id="ARBA00023136"/>
    </source>
</evidence>
<feature type="domain" description="Cation efflux protein cytoplasmic" evidence="8">
    <location>
        <begin position="217"/>
        <end position="292"/>
    </location>
</feature>
<dbReference type="InterPro" id="IPR058533">
    <property type="entry name" value="Cation_efflux_TM"/>
</dbReference>
<dbReference type="GO" id="GO:0016020">
    <property type="term" value="C:membrane"/>
    <property type="evidence" value="ECO:0007669"/>
    <property type="project" value="UniProtKB-SubCell"/>
</dbReference>
<evidence type="ECO:0000313" key="9">
    <source>
        <dbReference type="EMBL" id="HGI88329.1"/>
    </source>
</evidence>
<comment type="caution">
    <text evidence="9">The sequence shown here is derived from an EMBL/GenBank/DDBJ whole genome shotgun (WGS) entry which is preliminary data.</text>
</comment>
<dbReference type="GO" id="GO:0006829">
    <property type="term" value="P:zinc ion transport"/>
    <property type="evidence" value="ECO:0007669"/>
    <property type="project" value="InterPro"/>
</dbReference>